<dbReference type="SUPFAM" id="SSF74650">
    <property type="entry name" value="Galactose mutarotase-like"/>
    <property type="match status" value="2"/>
</dbReference>
<dbReference type="InterPro" id="IPR008928">
    <property type="entry name" value="6-hairpin_glycosidase_sf"/>
</dbReference>
<evidence type="ECO:0000313" key="9">
    <source>
        <dbReference type="Proteomes" id="UP000176614"/>
    </source>
</evidence>
<evidence type="ECO:0000259" key="4">
    <source>
        <dbReference type="Pfam" id="PF06165"/>
    </source>
</evidence>
<reference evidence="8 9" key="1">
    <citation type="journal article" date="2016" name="Nat. Commun.">
        <title>Thousands of microbial genomes shed light on interconnected biogeochemical processes in an aquifer system.</title>
        <authorList>
            <person name="Anantharaman K."/>
            <person name="Brown C.T."/>
            <person name="Hug L.A."/>
            <person name="Sharon I."/>
            <person name="Castelle C.J."/>
            <person name="Probst A.J."/>
            <person name="Thomas B.C."/>
            <person name="Singh A."/>
            <person name="Wilkins M.J."/>
            <person name="Karaoz U."/>
            <person name="Brodie E.L."/>
            <person name="Williams K.H."/>
            <person name="Hubbard S.S."/>
            <person name="Banfield J.F."/>
        </authorList>
    </citation>
    <scope>NUCLEOTIDE SEQUENCE [LARGE SCALE GENOMIC DNA]</scope>
</reference>
<dbReference type="InterPro" id="IPR033432">
    <property type="entry name" value="GH94_catalytic"/>
</dbReference>
<dbReference type="InterPro" id="IPR011013">
    <property type="entry name" value="Gal_mutarotase_sf_dom"/>
</dbReference>
<feature type="transmembrane region" description="Helical" evidence="3">
    <location>
        <begin position="412"/>
        <end position="433"/>
    </location>
</feature>
<proteinExistence type="predicted"/>
<dbReference type="PANTHER" id="PTHR37469">
    <property type="entry name" value="CELLOBIONIC ACID PHOSPHORYLASE-RELATED"/>
    <property type="match status" value="1"/>
</dbReference>
<dbReference type="Gene3D" id="1.50.10.140">
    <property type="match status" value="1"/>
</dbReference>
<dbReference type="Gene3D" id="1.50.10.10">
    <property type="match status" value="1"/>
</dbReference>
<keyword evidence="3" id="KW-0472">Membrane</keyword>
<evidence type="ECO:0000259" key="5">
    <source>
        <dbReference type="Pfam" id="PF10091"/>
    </source>
</evidence>
<evidence type="ECO:0000313" key="8">
    <source>
        <dbReference type="EMBL" id="OGC62645.1"/>
    </source>
</evidence>
<evidence type="ECO:0000259" key="7">
    <source>
        <dbReference type="Pfam" id="PF17167"/>
    </source>
</evidence>
<evidence type="ECO:0000259" key="6">
    <source>
        <dbReference type="Pfam" id="PF11329"/>
    </source>
</evidence>
<keyword evidence="3" id="KW-1133">Transmembrane helix</keyword>
<comment type="caution">
    <text evidence="8">The sequence shown here is derived from an EMBL/GenBank/DDBJ whole genome shotgun (WGS) entry which is preliminary data.</text>
</comment>
<dbReference type="Proteomes" id="UP000176614">
    <property type="component" value="Unassembled WGS sequence"/>
</dbReference>
<feature type="domain" description="Glycosyl hydrolase 94 supersandwich" evidence="4">
    <location>
        <begin position="1901"/>
        <end position="2170"/>
    </location>
</feature>
<name>A0A1F4VZZ1_UNCKA</name>
<dbReference type="InterPro" id="IPR052047">
    <property type="entry name" value="GH94_Enzymes"/>
</dbReference>
<keyword evidence="2" id="KW-0808">Transferase</keyword>
<dbReference type="Gene3D" id="2.70.98.40">
    <property type="entry name" value="Glycoside hydrolase, family 65, N-terminal domain"/>
    <property type="match status" value="2"/>
</dbReference>
<keyword evidence="3" id="KW-0812">Transmembrane</keyword>
<dbReference type="SMART" id="SM01068">
    <property type="entry name" value="CBM_X"/>
    <property type="match status" value="2"/>
</dbReference>
<feature type="transmembrane region" description="Helical" evidence="3">
    <location>
        <begin position="936"/>
        <end position="955"/>
    </location>
</feature>
<dbReference type="Pfam" id="PF11329">
    <property type="entry name" value="DUF3131"/>
    <property type="match status" value="1"/>
</dbReference>
<organism evidence="8 9">
    <name type="scientific">candidate division WWE3 bacterium RIFOXYA2_FULL_46_9</name>
    <dbReference type="NCBI Taxonomy" id="1802636"/>
    <lineage>
        <taxon>Bacteria</taxon>
        <taxon>Katanobacteria</taxon>
    </lineage>
</organism>
<dbReference type="GO" id="GO:0030246">
    <property type="term" value="F:carbohydrate binding"/>
    <property type="evidence" value="ECO:0007669"/>
    <property type="project" value="InterPro"/>
</dbReference>
<feature type="domain" description="DUF3131" evidence="6">
    <location>
        <begin position="977"/>
        <end position="1074"/>
    </location>
</feature>
<sequence length="2454" mass="281978">MDNKNTFYTLGRDLAIKKKFPPKRIFPLIRKHSDLDYKTLYSRFGNLYAYLVSEYEKNPEIVPLAASWILDNYYLVSQQYVLFEKTFKTKLLKKLPLSEYDRVYYQIHYIAKKYLEATNCSFSEETLIPFLRGYQKIYPLSSLEIWILPTVIKFEQTLTLLNKGYEIRDKIQNAKFADQVVQIIANDLSRKKNPVKKMNRILRSPNMNPHVLLAVLEDVRELDYKVEETLALVESKIHEEDLNLEEYTRASVLRDINLKQTLSNTVLSIKNFFYINWNKFYNKVSIVESTLKLDPANIYATMDDISRDRYRHIISDLSNNSNYSESEVARKVVETAAASNIDIQQHVGYHLIDHGFFNFAEKIGYKPTFKVFVINWLKKYPNLGYMGGIFLITVALSALSFFTAIIVSHNLLFTLLFSVGQLFIASNLATLIINKLLAYILPTALPPKIELKDFIPENCKTMIVIPSMLSGMEKVDKLVYELEKRFLCNKYKNLFYALLCDYKDSDVEESEGDYQLLAYAREKIRELNEKHMDEGFNVFYFFHRKRQFSQKEGVWMAWERKRGKLLQLVEWLTKEGNFFSVIDGDLDKLTDIKYVITLDEDTMLPADSALKLIGAMEHPLNRPVVNPDTRIVTRGYGFIQPRVILMPEAEGLSNFTHIFVTESGYDSYSNATSDIYQDLFNRSIFWGKGIFDVQAIKESLGDRFPENRILSHDLIESCFSKAAYLSDTSIIEDYPPTFNSYLMRDSRWIRGDWQLIPWLFPNIMSKGNTFEKNPLDFLSKWLIFTNLRRSMILPLFLFSYMLSWLVIKSDILTAYLSVLFFSQIFIELDDISRPISHKMPLTEKLILIVSSVKKKITLVGAYFVGLSLLALNKTQAILISLYRLLTNKHLLEWTTFDEAQQLVDKNASLRKQLLSPFTIANLLIILYLVQSGKATVINTAIIVLWLLSPAIYTHISRPLKTKKLREYITDKERMLSYAKKIWLFFESYTNEESNHLPPDNLQLIPTTKIAFRTSPTNIGFYLLSLLSAFDLGIVTADNFVDRLKKTLSTIVKLKKYEGQLYNWYDVKTLEPLNTYISTADAGNYVATLMLLESACDDLVKNSTSLSKENIEELIYVRKALKSLYLASDFTFLYNKNMEVFSIGFNSDTCEKDSSHYDFLASEARITSYVAIALDQVETKHWFNISRPYQVRKGKFYLMSWGGTMFEYLLPTLLFNEKDNTLLGQTAKEICSLQIKYGHDNGIPWGISESNFDSFDLDANYQYKMMGVPKLALKRYDTEDLVISPYSSFLALMVNPVAAEKNLKLLEKHKALGLYGFFEAIHFTRSKKDALEEQLVQIYTAHHQGMCMVAINNVLNDRLMVRRMHSNNYVKSCEILLDERIPEVANVVDPNQYGYDKRVSSVKIYEKDRVRFSSTPNTLFPIAQIFGNGRYSTMITNSGAGYSKFKDIYLNRFSEDLSLDNSGNHIYIKDVDLDYFWSATYQPTLKQAEKYEAKFDDEHAEFHRLDRNTNTSLTVLVPPEKNFELRILTLKNSSVFPKEYEITTYNEVMLDDFKAGVTHPAFNKLFIETSCIDEILIAKRRKRNQKDPDRYAFHFGYSETEDFTLDSYETCRSNFVGRTKTPRNPVMMHKVLTNTLGAVLDPIFSLRYKVKLLPGETKKIYFVYGYATNPHEIKATKDLIQANGSISELSYLNGHYVEARRTHLGITVGQEITFQRVASRLIYPDFRLQEQSDLQHYKGKNVLFRFGISGDNKILVLKVNSTNIEMLRNMVLLHKYLRILRFQIDLVFLIDETISYEETLERDVASLVGPEEKNSGIFILNVVNMSIEEKHTLLALAKAVFDTSLGSLDEQISIATRYSEPGVVKVPPTRRSNVIESIGTIKEELDDLEFYNGLGGFSDNGRKYSINYNPNYPTPLPWTNVISNETFGTVVSEAGLGYTWNINSQINKITPWSNDYVCDPQGEAIYLKDTLTGAVFGATPLPCNDSEFSVVHAPGYTDYIGRYGLVEHALRVFVDSNDPVKILKLTLTNKSNYDKKFEVTYYVDFVLGEYSCPDQENLNIQFNSDNQSITAMNPSNEVFKDKTAFMAASNVLVSATSDRKRFFGIGGSIESPLWVTESKRKIVGFKDVSDKCGVITIEMWVPRNSHASAAFILGQTDNPESCAPLIDTYTNLDNLDQKLQRVIDSWQILQNKIVIHTPDTKLNYLVNNWLLYQVVSSRLYGRTSFYQASGAFGFRDQLQDVMALVHSDTGKIRNHIILCCSHQFKEGDVQHWWHNPSNVGVRTRISDDLLWLPFVVSFYIEKTGDFSILSETAPYLDMSQVPQDSESLYGIPTISEEVGTVLDHCIRAIERSLQFGVHGLPLIGSGDWNDGLNSVGDEGKGESVWLGWFLIAVLENFSKLPGDFDKENYLKKAEELKENINNTGWDGEWFVRAFYDDGTPVGSHVNNECKIDSIT</sequence>
<dbReference type="InterPro" id="IPR012341">
    <property type="entry name" value="6hp_glycosidase-like_sf"/>
</dbReference>
<feature type="transmembrane region" description="Helical" evidence="3">
    <location>
        <begin position="913"/>
        <end position="930"/>
    </location>
</feature>
<keyword evidence="1" id="KW-0328">Glycosyltransferase</keyword>
<feature type="non-terminal residue" evidence="8">
    <location>
        <position position="2454"/>
    </location>
</feature>
<feature type="transmembrane region" description="Helical" evidence="3">
    <location>
        <begin position="383"/>
        <end position="406"/>
    </location>
</feature>
<evidence type="ECO:0000256" key="3">
    <source>
        <dbReference type="SAM" id="Phobius"/>
    </source>
</evidence>
<feature type="domain" description="Glycosyl hydrolase 94 supersandwich" evidence="4">
    <location>
        <begin position="1409"/>
        <end position="1675"/>
    </location>
</feature>
<feature type="transmembrane region" description="Helical" evidence="3">
    <location>
        <begin position="790"/>
        <end position="807"/>
    </location>
</feature>
<accession>A0A1F4VZZ1</accession>
<dbReference type="GO" id="GO:0016757">
    <property type="term" value="F:glycosyltransferase activity"/>
    <property type="evidence" value="ECO:0007669"/>
    <property type="project" value="UniProtKB-KW"/>
</dbReference>
<dbReference type="GO" id="GO:0005975">
    <property type="term" value="P:carbohydrate metabolic process"/>
    <property type="evidence" value="ECO:0007669"/>
    <property type="project" value="InterPro"/>
</dbReference>
<dbReference type="SUPFAM" id="SSF48208">
    <property type="entry name" value="Six-hairpin glycosidases"/>
    <property type="match status" value="1"/>
</dbReference>
<feature type="domain" description="Glycoamylase-like" evidence="5">
    <location>
        <begin position="1157"/>
        <end position="1366"/>
    </location>
</feature>
<evidence type="ECO:0000256" key="2">
    <source>
        <dbReference type="ARBA" id="ARBA00022679"/>
    </source>
</evidence>
<dbReference type="InterPro" id="IPR021478">
    <property type="entry name" value="DUF3131"/>
</dbReference>
<feature type="domain" description="Glycosyl hydrolase 94 catalytic" evidence="7">
    <location>
        <begin position="2185"/>
        <end position="2452"/>
    </location>
</feature>
<dbReference type="Pfam" id="PF10091">
    <property type="entry name" value="Glycoamylase"/>
    <property type="match status" value="1"/>
</dbReference>
<dbReference type="InterPro" id="IPR019282">
    <property type="entry name" value="Glycoamylase-like_cons_dom"/>
</dbReference>
<dbReference type="Pfam" id="PF06165">
    <property type="entry name" value="GH94_b-supersand"/>
    <property type="match status" value="2"/>
</dbReference>
<dbReference type="Pfam" id="PF17167">
    <property type="entry name" value="Glyco_hydro_94"/>
    <property type="match status" value="1"/>
</dbReference>
<gene>
    <name evidence="8" type="ORF">A2264_02100</name>
</gene>
<dbReference type="InterPro" id="IPR010383">
    <property type="entry name" value="Glyco_hydrolase_94_b-supersand"/>
</dbReference>
<protein>
    <recommendedName>
        <fullName evidence="10">Carbohydrate binding domain-containing protein</fullName>
    </recommendedName>
</protein>
<evidence type="ECO:0000256" key="1">
    <source>
        <dbReference type="ARBA" id="ARBA00022676"/>
    </source>
</evidence>
<dbReference type="InterPro" id="IPR037018">
    <property type="entry name" value="GH65_N"/>
</dbReference>
<evidence type="ECO:0008006" key="10">
    <source>
        <dbReference type="Google" id="ProtNLM"/>
    </source>
</evidence>
<dbReference type="PANTHER" id="PTHR37469:SF2">
    <property type="entry name" value="CELLOBIONIC ACID PHOSPHORYLASE"/>
    <property type="match status" value="1"/>
</dbReference>
<dbReference type="EMBL" id="MEVT01000014">
    <property type="protein sequence ID" value="OGC62645.1"/>
    <property type="molecule type" value="Genomic_DNA"/>
</dbReference>